<protein>
    <submittedName>
        <fullName evidence="1">Uncharacterized protein</fullName>
    </submittedName>
</protein>
<gene>
    <name evidence="1" type="ORF">METZ01_LOCUS271900</name>
</gene>
<reference evidence="1" key="1">
    <citation type="submission" date="2018-05" db="EMBL/GenBank/DDBJ databases">
        <authorList>
            <person name="Lanie J.A."/>
            <person name="Ng W.-L."/>
            <person name="Kazmierczak K.M."/>
            <person name="Andrzejewski T.M."/>
            <person name="Davidsen T.M."/>
            <person name="Wayne K.J."/>
            <person name="Tettelin H."/>
            <person name="Glass J.I."/>
            <person name="Rusch D."/>
            <person name="Podicherti R."/>
            <person name="Tsui H.-C.T."/>
            <person name="Winkler M.E."/>
        </authorList>
    </citation>
    <scope>NUCLEOTIDE SEQUENCE</scope>
</reference>
<proteinExistence type="predicted"/>
<evidence type="ECO:0000313" key="1">
    <source>
        <dbReference type="EMBL" id="SVC19046.1"/>
    </source>
</evidence>
<dbReference type="EMBL" id="UINC01078198">
    <property type="protein sequence ID" value="SVC19046.1"/>
    <property type="molecule type" value="Genomic_DNA"/>
</dbReference>
<accession>A0A382K4V6</accession>
<name>A0A382K4V6_9ZZZZ</name>
<organism evidence="1">
    <name type="scientific">marine metagenome</name>
    <dbReference type="NCBI Taxonomy" id="408172"/>
    <lineage>
        <taxon>unclassified sequences</taxon>
        <taxon>metagenomes</taxon>
        <taxon>ecological metagenomes</taxon>
    </lineage>
</organism>
<sequence>MFNLIDSELPYPARHWLRVHDRYQPRHHHPCLRRQPVSIGKHNMKTGFHMPLESFNGISRPKVTLQG</sequence>
<dbReference type="AlphaFoldDB" id="A0A382K4V6"/>